<dbReference type="InterPro" id="IPR058922">
    <property type="entry name" value="WHD_DRP"/>
</dbReference>
<dbReference type="GO" id="GO:0051707">
    <property type="term" value="P:response to other organism"/>
    <property type="evidence" value="ECO:0007669"/>
    <property type="project" value="UniProtKB-ARBA"/>
</dbReference>
<dbReference type="PANTHER" id="PTHR36766:SF70">
    <property type="entry name" value="DISEASE RESISTANCE PROTEIN RGA4"/>
    <property type="match status" value="1"/>
</dbReference>
<evidence type="ECO:0000256" key="1">
    <source>
        <dbReference type="ARBA" id="ARBA00022614"/>
    </source>
</evidence>
<name>A0AAV5MLT9_9ROSI</name>
<dbReference type="SUPFAM" id="SSF52058">
    <property type="entry name" value="L domain-like"/>
    <property type="match status" value="2"/>
</dbReference>
<dbReference type="Pfam" id="PF25019">
    <property type="entry name" value="LRR_R13L1-DRL21"/>
    <property type="match status" value="2"/>
</dbReference>
<dbReference type="Pfam" id="PF18052">
    <property type="entry name" value="Rx_N"/>
    <property type="match status" value="1"/>
</dbReference>
<evidence type="ECO:0000256" key="4">
    <source>
        <dbReference type="ARBA" id="ARBA00022821"/>
    </source>
</evidence>
<dbReference type="EMBL" id="BPVZ01000404">
    <property type="protein sequence ID" value="GKV50881.1"/>
    <property type="molecule type" value="Genomic_DNA"/>
</dbReference>
<feature type="domain" description="Disease resistance N-terminal" evidence="7">
    <location>
        <begin position="12"/>
        <end position="98"/>
    </location>
</feature>
<evidence type="ECO:0000259" key="9">
    <source>
        <dbReference type="Pfam" id="PF25019"/>
    </source>
</evidence>
<keyword evidence="2" id="KW-0677">Repeat</keyword>
<evidence type="ECO:0000259" key="6">
    <source>
        <dbReference type="Pfam" id="PF00931"/>
    </source>
</evidence>
<dbReference type="Pfam" id="PF00931">
    <property type="entry name" value="NB-ARC"/>
    <property type="match status" value="1"/>
</dbReference>
<feature type="domain" description="R13L1/DRL21-like LRR repeat region" evidence="9">
    <location>
        <begin position="681"/>
        <end position="809"/>
    </location>
</feature>
<keyword evidence="4" id="KW-0611">Plant defense</keyword>
<dbReference type="Gene3D" id="3.40.50.300">
    <property type="entry name" value="P-loop containing nucleotide triphosphate hydrolases"/>
    <property type="match status" value="1"/>
</dbReference>
<feature type="domain" description="Disease resistance protein winged helix" evidence="8">
    <location>
        <begin position="434"/>
        <end position="507"/>
    </location>
</feature>
<dbReference type="Gene3D" id="1.10.10.10">
    <property type="entry name" value="Winged helix-like DNA-binding domain superfamily/Winged helix DNA-binding domain"/>
    <property type="match status" value="1"/>
</dbReference>
<dbReference type="InterPro" id="IPR038005">
    <property type="entry name" value="RX-like_CC"/>
</dbReference>
<dbReference type="FunFam" id="1.10.10.10:FF:000322">
    <property type="entry name" value="Probable disease resistance protein At1g63360"/>
    <property type="match status" value="1"/>
</dbReference>
<feature type="domain" description="R13L1/DRL21-like LRR repeat region" evidence="9">
    <location>
        <begin position="1079"/>
        <end position="1143"/>
    </location>
</feature>
<dbReference type="SUPFAM" id="SSF52540">
    <property type="entry name" value="P-loop containing nucleoside triphosphate hydrolases"/>
    <property type="match status" value="1"/>
</dbReference>
<dbReference type="CDD" id="cd14798">
    <property type="entry name" value="RX-CC_like"/>
    <property type="match status" value="1"/>
</dbReference>
<dbReference type="GO" id="GO:0043531">
    <property type="term" value="F:ADP binding"/>
    <property type="evidence" value="ECO:0007669"/>
    <property type="project" value="InterPro"/>
</dbReference>
<evidence type="ECO:0000259" key="8">
    <source>
        <dbReference type="Pfam" id="PF23559"/>
    </source>
</evidence>
<evidence type="ECO:0000313" key="10">
    <source>
        <dbReference type="EMBL" id="GKV50881.1"/>
    </source>
</evidence>
<feature type="domain" description="NB-ARC" evidence="6">
    <location>
        <begin position="170"/>
        <end position="344"/>
    </location>
</feature>
<evidence type="ECO:0000313" key="11">
    <source>
        <dbReference type="Proteomes" id="UP001054252"/>
    </source>
</evidence>
<evidence type="ECO:0000256" key="5">
    <source>
        <dbReference type="ARBA" id="ARBA00022840"/>
    </source>
</evidence>
<organism evidence="10 11">
    <name type="scientific">Rubroshorea leprosula</name>
    <dbReference type="NCBI Taxonomy" id="152421"/>
    <lineage>
        <taxon>Eukaryota</taxon>
        <taxon>Viridiplantae</taxon>
        <taxon>Streptophyta</taxon>
        <taxon>Embryophyta</taxon>
        <taxon>Tracheophyta</taxon>
        <taxon>Spermatophyta</taxon>
        <taxon>Magnoliopsida</taxon>
        <taxon>eudicotyledons</taxon>
        <taxon>Gunneridae</taxon>
        <taxon>Pentapetalae</taxon>
        <taxon>rosids</taxon>
        <taxon>malvids</taxon>
        <taxon>Malvales</taxon>
        <taxon>Dipterocarpaceae</taxon>
        <taxon>Rubroshorea</taxon>
    </lineage>
</organism>
<reference evidence="10 11" key="1">
    <citation type="journal article" date="2021" name="Commun. Biol.">
        <title>The genome of Shorea leprosula (Dipterocarpaceae) highlights the ecological relevance of drought in aseasonal tropical rainforests.</title>
        <authorList>
            <person name="Ng K.K.S."/>
            <person name="Kobayashi M.J."/>
            <person name="Fawcett J.A."/>
            <person name="Hatakeyama M."/>
            <person name="Paape T."/>
            <person name="Ng C.H."/>
            <person name="Ang C.C."/>
            <person name="Tnah L.H."/>
            <person name="Lee C.T."/>
            <person name="Nishiyama T."/>
            <person name="Sese J."/>
            <person name="O'Brien M.J."/>
            <person name="Copetti D."/>
            <person name="Mohd Noor M.I."/>
            <person name="Ong R.C."/>
            <person name="Putra M."/>
            <person name="Sireger I.Z."/>
            <person name="Indrioko S."/>
            <person name="Kosugi Y."/>
            <person name="Izuno A."/>
            <person name="Isagi Y."/>
            <person name="Lee S.L."/>
            <person name="Shimizu K.K."/>
        </authorList>
    </citation>
    <scope>NUCLEOTIDE SEQUENCE [LARGE SCALE GENOMIC DNA]</scope>
    <source>
        <strain evidence="10">214</strain>
    </source>
</reference>
<dbReference type="Gene3D" id="1.20.5.4130">
    <property type="match status" value="1"/>
</dbReference>
<dbReference type="InterPro" id="IPR036388">
    <property type="entry name" value="WH-like_DNA-bd_sf"/>
</dbReference>
<evidence type="ECO:0000256" key="2">
    <source>
        <dbReference type="ARBA" id="ARBA00022737"/>
    </source>
</evidence>
<dbReference type="Gene3D" id="3.80.10.10">
    <property type="entry name" value="Ribonuclease Inhibitor"/>
    <property type="match status" value="5"/>
</dbReference>
<sequence>MAEIALTFLSPVIEEAISKIMSFVGKRIWNAAGLEKELDKLRGSLTLIKSVVQHAEERQESDPDVRGWLQKLRDVAYEAVDVLDECEYKVLKDNVKSSGRHWNPAFIFLSIMFCYRMTNKINKITVQLCHLKDWAATINLLVTFRSQTCSMQLYPQTDSFTDNSKVFGREDDVSRIVSLLLDLRSSQHLISGISIVGMGGVGKTTVARSVYNKAKEEKLYDLVAWVCVSEDFTDQIILGEMLRHFDHTAAQTNNVNALLADLAKELEKKTFLLILDDVWNDDPKKWDSFSSRLSKILKTNGSSIVATTRSGKVASVMESIPMQSYKMQGLSDNECWLIIKEKFLRSSIGTTSMPPDLEAIGQDIAKRCGGSPLIASVIGGTLSRQANAAAWEAIKNDEAWNFNSGAGDEILPILKISFDRLPSPLKRCFSYCAIFPKDFVIEKDDLVQLWMAVGFLQQSNESCNTTEDIGNDYFNHLLANSLFQDVEMDEYGNIKSCKMHDAVHDLALFVSKGEVLIWKESICNIVENSKVRHLRIKSEGKACPTIPADVLKGLHSLFSSVHAFTRIASDLKSLRSLKLEGDDTKYLPNSLGKLKHLRYFDISRTRFNVLPMSFTKLFKLQTLRLMSCNYLQKLPNDMKNLVSLRHLYFEDGLHMLKEIGHLTSLQTLSKFAVRAEKGYRIEELGSLSQLRGELDIGRLDYVGSKVQASKAKLKEKKKLQGLKFTWSRWGEANNNINNEEVLEGLQPHPNLMSLAIWFYQGKNFPSWMQGGVNSSLNNLMKLKLGCCNECLYLPSLGLLRNLQFLDIWKINKVKSMGSKFYVDQSNSDDGVGSAILFPALREFSVEEMRSLEEWVEVEGVTMFPCLESLNIKKCSKLKTLSMGGFSSNHKLSSLTINQCHKLIAIPSIDGLSSLKTLFIEFCYELKSLPSGLRSCTSLQELKIYKCDKLSSIPNINGLKSLTRFELTNCGELTGLPIGLGSCTSLQELSIQDCDNIISITEDFGELRSLSELTICSCRKLRSIPEECVGRLTCLKELSIGDFWSELEEFPGLPSIQQLHASLEGLSLSGWVELKSLPHQLQHLTALESLTLRDFNGLETLPEWLGDLASLHLLWIENCPNLTHLPSIEAMRRLSNLESLDIQRCPKLEERCTKERGSEWAKISHIPELLINWVYLQHQSE</sequence>
<evidence type="ECO:0000259" key="7">
    <source>
        <dbReference type="Pfam" id="PF18052"/>
    </source>
</evidence>
<dbReference type="InterPro" id="IPR041118">
    <property type="entry name" value="Rx_N"/>
</dbReference>
<keyword evidence="11" id="KW-1185">Reference proteome</keyword>
<dbReference type="InterPro" id="IPR032675">
    <property type="entry name" value="LRR_dom_sf"/>
</dbReference>
<dbReference type="AlphaFoldDB" id="A0AAV5MLT9"/>
<dbReference type="Pfam" id="PF23559">
    <property type="entry name" value="WHD_DRP"/>
    <property type="match status" value="1"/>
</dbReference>
<gene>
    <name evidence="10" type="ORF">SLEP1_g57561</name>
</gene>
<dbReference type="InterPro" id="IPR056789">
    <property type="entry name" value="LRR_R13L1-DRL21"/>
</dbReference>
<dbReference type="InterPro" id="IPR002182">
    <property type="entry name" value="NB-ARC"/>
</dbReference>
<proteinExistence type="predicted"/>
<protein>
    <submittedName>
        <fullName evidence="10">Uncharacterized protein</fullName>
    </submittedName>
</protein>
<dbReference type="InterPro" id="IPR042197">
    <property type="entry name" value="Apaf_helical"/>
</dbReference>
<comment type="caution">
    <text evidence="10">The sequence shown here is derived from an EMBL/GenBank/DDBJ whole genome shotgun (WGS) entry which is preliminary data.</text>
</comment>
<accession>A0AAV5MLT9</accession>
<keyword evidence="1" id="KW-0433">Leucine-rich repeat</keyword>
<dbReference type="GO" id="GO:0005524">
    <property type="term" value="F:ATP binding"/>
    <property type="evidence" value="ECO:0007669"/>
    <property type="project" value="UniProtKB-KW"/>
</dbReference>
<dbReference type="Proteomes" id="UP001054252">
    <property type="component" value="Unassembled WGS sequence"/>
</dbReference>
<dbReference type="Gene3D" id="1.10.8.430">
    <property type="entry name" value="Helical domain of apoptotic protease-activating factors"/>
    <property type="match status" value="1"/>
</dbReference>
<dbReference type="PANTHER" id="PTHR36766">
    <property type="entry name" value="PLANT BROAD-SPECTRUM MILDEW RESISTANCE PROTEIN RPW8"/>
    <property type="match status" value="1"/>
</dbReference>
<dbReference type="InterPro" id="IPR027417">
    <property type="entry name" value="P-loop_NTPase"/>
</dbReference>
<keyword evidence="5" id="KW-0067">ATP-binding</keyword>
<keyword evidence="3" id="KW-0547">Nucleotide-binding</keyword>
<dbReference type="GO" id="GO:0006952">
    <property type="term" value="P:defense response"/>
    <property type="evidence" value="ECO:0007669"/>
    <property type="project" value="UniProtKB-KW"/>
</dbReference>
<evidence type="ECO:0000256" key="3">
    <source>
        <dbReference type="ARBA" id="ARBA00022741"/>
    </source>
</evidence>
<dbReference type="PRINTS" id="PR00364">
    <property type="entry name" value="DISEASERSIST"/>
</dbReference>